<gene>
    <name evidence="4" type="ORF">QV01_02655</name>
</gene>
<dbReference type="SUPFAM" id="SSF47616">
    <property type="entry name" value="GST C-terminal domain-like"/>
    <property type="match status" value="1"/>
</dbReference>
<feature type="domain" description="GST C-terminal" evidence="3">
    <location>
        <begin position="86"/>
        <end position="213"/>
    </location>
</feature>
<name>A0A1A7NUS2_9PAST</name>
<organism evidence="4 5">
    <name type="scientific">Gallibacterium genomosp. 3</name>
    <dbReference type="NCBI Taxonomy" id="505345"/>
    <lineage>
        <taxon>Bacteria</taxon>
        <taxon>Pseudomonadati</taxon>
        <taxon>Pseudomonadota</taxon>
        <taxon>Gammaproteobacteria</taxon>
        <taxon>Pasteurellales</taxon>
        <taxon>Pasteurellaceae</taxon>
        <taxon>Gallibacterium</taxon>
    </lineage>
</organism>
<dbReference type="InterPro" id="IPR010987">
    <property type="entry name" value="Glutathione-S-Trfase_C-like"/>
</dbReference>
<dbReference type="CDD" id="cd03191">
    <property type="entry name" value="GST_C_Zeta"/>
    <property type="match status" value="1"/>
</dbReference>
<dbReference type="GO" id="GO:0006559">
    <property type="term" value="P:L-phenylalanine catabolic process"/>
    <property type="evidence" value="ECO:0007669"/>
    <property type="project" value="TreeGrafter"/>
</dbReference>
<dbReference type="OrthoDB" id="509852at2"/>
<dbReference type="InterPro" id="IPR004045">
    <property type="entry name" value="Glutathione_S-Trfase_N"/>
</dbReference>
<comment type="similarity">
    <text evidence="1">Belongs to the GST superfamily. Zeta family.</text>
</comment>
<dbReference type="Gene3D" id="3.40.30.10">
    <property type="entry name" value="Glutaredoxin"/>
    <property type="match status" value="1"/>
</dbReference>
<dbReference type="GO" id="GO:0004364">
    <property type="term" value="F:glutathione transferase activity"/>
    <property type="evidence" value="ECO:0007669"/>
    <property type="project" value="TreeGrafter"/>
</dbReference>
<dbReference type="SFLD" id="SFLDS00019">
    <property type="entry name" value="Glutathione_Transferase_(cytos"/>
    <property type="match status" value="1"/>
</dbReference>
<proteinExistence type="inferred from homology"/>
<comment type="caution">
    <text evidence="4">The sequence shown here is derived from an EMBL/GenBank/DDBJ whole genome shotgun (WGS) entry which is preliminary data.</text>
</comment>
<dbReference type="FunFam" id="1.20.1050.10:FF:000017">
    <property type="entry name" value="Maleylacetoacetate isomerase"/>
    <property type="match status" value="1"/>
</dbReference>
<reference evidence="4 5" key="1">
    <citation type="submission" date="2014-11" db="EMBL/GenBank/DDBJ databases">
        <title>Pan-genome of Gallibacterium spp.</title>
        <authorList>
            <person name="Kudirkiene E."/>
            <person name="Bojesen A.M."/>
        </authorList>
    </citation>
    <scope>NUCLEOTIDE SEQUENCE [LARGE SCALE GENOMIC DNA]</scope>
    <source>
        <strain evidence="4 5">F151</strain>
    </source>
</reference>
<protein>
    <submittedName>
        <fullName evidence="4">Maleylacetoacetate isomerase</fullName>
    </submittedName>
</protein>
<dbReference type="Pfam" id="PF02798">
    <property type="entry name" value="GST_N"/>
    <property type="match status" value="1"/>
</dbReference>
<dbReference type="PROSITE" id="PS50404">
    <property type="entry name" value="GST_NTER"/>
    <property type="match status" value="1"/>
</dbReference>
<dbReference type="PATRIC" id="fig|505345.7.peg.534"/>
<dbReference type="Proteomes" id="UP000243558">
    <property type="component" value="Unassembled WGS sequence"/>
</dbReference>
<accession>A0A1A7NUS2</accession>
<evidence type="ECO:0000259" key="3">
    <source>
        <dbReference type="PROSITE" id="PS50405"/>
    </source>
</evidence>
<dbReference type="PANTHER" id="PTHR42673">
    <property type="entry name" value="MALEYLACETOACETATE ISOMERASE"/>
    <property type="match status" value="1"/>
</dbReference>
<evidence type="ECO:0000259" key="2">
    <source>
        <dbReference type="PROSITE" id="PS50404"/>
    </source>
</evidence>
<dbReference type="SUPFAM" id="SSF52833">
    <property type="entry name" value="Thioredoxin-like"/>
    <property type="match status" value="1"/>
</dbReference>
<dbReference type="InterPro" id="IPR005955">
    <property type="entry name" value="GST_Zeta"/>
</dbReference>
<dbReference type="RefSeq" id="WP_065238849.1">
    <property type="nucleotide sequence ID" value="NZ_JTJM01000010.1"/>
</dbReference>
<dbReference type="CDD" id="cd03042">
    <property type="entry name" value="GST_N_Zeta"/>
    <property type="match status" value="1"/>
</dbReference>
<evidence type="ECO:0000313" key="5">
    <source>
        <dbReference type="Proteomes" id="UP000243558"/>
    </source>
</evidence>
<dbReference type="PANTHER" id="PTHR42673:SF4">
    <property type="entry name" value="MALEYLACETOACETATE ISOMERASE"/>
    <property type="match status" value="1"/>
</dbReference>
<dbReference type="GO" id="GO:0006749">
    <property type="term" value="P:glutathione metabolic process"/>
    <property type="evidence" value="ECO:0007669"/>
    <property type="project" value="TreeGrafter"/>
</dbReference>
<dbReference type="PROSITE" id="PS50405">
    <property type="entry name" value="GST_CTER"/>
    <property type="match status" value="1"/>
</dbReference>
<dbReference type="InterPro" id="IPR036249">
    <property type="entry name" value="Thioredoxin-like_sf"/>
</dbReference>
<evidence type="ECO:0000256" key="1">
    <source>
        <dbReference type="ARBA" id="ARBA00010007"/>
    </source>
</evidence>
<keyword evidence="4" id="KW-0413">Isomerase</keyword>
<sequence>MKLYSFFNSSTSYRVRIALAIKGIKYEYKGVNIRIGEQSTSEYIELNPSKGVPVLVDDSGFYLNQSLAIIEYLDICYPTPALLPKDEKLKAKVRAFAYGIGCDIHPINNLRVLKYLTDKLNVTSEQKSDWYKHWVREGLMAAERALNQYPKTPYCFGNEPSLADICLVPQIANAERFGCDLSCYPRLMDVYAYCVKQPAFIEAQPDKQPDFII</sequence>
<dbReference type="AlphaFoldDB" id="A0A1A7NUS2"/>
<dbReference type="InterPro" id="IPR036282">
    <property type="entry name" value="Glutathione-S-Trfase_C_sf"/>
</dbReference>
<dbReference type="SFLD" id="SFLDG00358">
    <property type="entry name" value="Main_(cytGST)"/>
    <property type="match status" value="1"/>
</dbReference>
<dbReference type="EMBL" id="JTJM01000010">
    <property type="protein sequence ID" value="OBW93261.1"/>
    <property type="molecule type" value="Genomic_DNA"/>
</dbReference>
<dbReference type="GO" id="GO:0016034">
    <property type="term" value="F:maleylacetoacetate isomerase activity"/>
    <property type="evidence" value="ECO:0007669"/>
    <property type="project" value="TreeGrafter"/>
</dbReference>
<dbReference type="InterPro" id="IPR034333">
    <property type="entry name" value="GST_Zeta_N"/>
</dbReference>
<feature type="domain" description="GST N-terminal" evidence="2">
    <location>
        <begin position="1"/>
        <end position="81"/>
    </location>
</feature>
<evidence type="ECO:0000313" key="4">
    <source>
        <dbReference type="EMBL" id="OBW93261.1"/>
    </source>
</evidence>
<dbReference type="NCBIfam" id="TIGR01262">
    <property type="entry name" value="maiA"/>
    <property type="match status" value="1"/>
</dbReference>
<dbReference type="InterPro" id="IPR034330">
    <property type="entry name" value="GST_Zeta_C"/>
</dbReference>
<dbReference type="Gene3D" id="1.20.1050.10">
    <property type="match status" value="1"/>
</dbReference>
<dbReference type="GO" id="GO:0005737">
    <property type="term" value="C:cytoplasm"/>
    <property type="evidence" value="ECO:0007669"/>
    <property type="project" value="InterPro"/>
</dbReference>
<dbReference type="InterPro" id="IPR040079">
    <property type="entry name" value="Glutathione_S-Trfase"/>
</dbReference>
<keyword evidence="5" id="KW-1185">Reference proteome</keyword>